<evidence type="ECO:0000256" key="7">
    <source>
        <dbReference type="SAM" id="Coils"/>
    </source>
</evidence>
<accession>A0A8X6UZP0</accession>
<keyword evidence="5" id="KW-0378">Hydrolase</keyword>
<dbReference type="InterPro" id="IPR012337">
    <property type="entry name" value="RNaseH-like_sf"/>
</dbReference>
<evidence type="ECO:0000313" key="9">
    <source>
        <dbReference type="EMBL" id="GFX89897.1"/>
    </source>
</evidence>
<keyword evidence="6" id="KW-0695">RNA-directed DNA polymerase</keyword>
<dbReference type="EMBL" id="BMAU01021084">
    <property type="protein sequence ID" value="GFX89897.1"/>
    <property type="molecule type" value="Genomic_DNA"/>
</dbReference>
<reference evidence="9" key="1">
    <citation type="submission" date="2020-08" db="EMBL/GenBank/DDBJ databases">
        <title>Multicomponent nature underlies the extraordinary mechanical properties of spider dragline silk.</title>
        <authorList>
            <person name="Kono N."/>
            <person name="Nakamura H."/>
            <person name="Mori M."/>
            <person name="Yoshida Y."/>
            <person name="Ohtoshi R."/>
            <person name="Malay A.D."/>
            <person name="Moran D.A.P."/>
            <person name="Tomita M."/>
            <person name="Numata K."/>
            <person name="Arakawa K."/>
        </authorList>
    </citation>
    <scope>NUCLEOTIDE SEQUENCE</scope>
</reference>
<evidence type="ECO:0000256" key="2">
    <source>
        <dbReference type="ARBA" id="ARBA00022695"/>
    </source>
</evidence>
<keyword evidence="1" id="KW-0808">Transferase</keyword>
<evidence type="ECO:0000256" key="5">
    <source>
        <dbReference type="ARBA" id="ARBA00022801"/>
    </source>
</evidence>
<dbReference type="CDD" id="cd09274">
    <property type="entry name" value="RNase_HI_RT_Ty3"/>
    <property type="match status" value="1"/>
</dbReference>
<dbReference type="SUPFAM" id="SSF53098">
    <property type="entry name" value="Ribonuclease H-like"/>
    <property type="match status" value="1"/>
</dbReference>
<keyword evidence="2" id="KW-0548">Nucleotidyltransferase</keyword>
<evidence type="ECO:0000256" key="3">
    <source>
        <dbReference type="ARBA" id="ARBA00022722"/>
    </source>
</evidence>
<proteinExistence type="predicted"/>
<keyword evidence="10" id="KW-1185">Reference proteome</keyword>
<dbReference type="InterPro" id="IPR001584">
    <property type="entry name" value="Integrase_cat-core"/>
</dbReference>
<keyword evidence="7" id="KW-0175">Coiled coil</keyword>
<dbReference type="PANTHER" id="PTHR37984">
    <property type="entry name" value="PROTEIN CBG26694"/>
    <property type="match status" value="1"/>
</dbReference>
<dbReference type="PANTHER" id="PTHR37984:SF5">
    <property type="entry name" value="PROTEIN NYNRIN-LIKE"/>
    <property type="match status" value="1"/>
</dbReference>
<evidence type="ECO:0000313" key="10">
    <source>
        <dbReference type="Proteomes" id="UP000887159"/>
    </source>
</evidence>
<keyword evidence="4" id="KW-0255">Endonuclease</keyword>
<evidence type="ECO:0000259" key="8">
    <source>
        <dbReference type="PROSITE" id="PS50994"/>
    </source>
</evidence>
<dbReference type="GO" id="GO:0016787">
    <property type="term" value="F:hydrolase activity"/>
    <property type="evidence" value="ECO:0007669"/>
    <property type="project" value="UniProtKB-KW"/>
</dbReference>
<dbReference type="InterPro" id="IPR043502">
    <property type="entry name" value="DNA/RNA_pol_sf"/>
</dbReference>
<dbReference type="GO" id="GO:0003676">
    <property type="term" value="F:nucleic acid binding"/>
    <property type="evidence" value="ECO:0007669"/>
    <property type="project" value="InterPro"/>
</dbReference>
<dbReference type="InterPro" id="IPR036397">
    <property type="entry name" value="RNaseH_sf"/>
</dbReference>
<name>A0A8X6UZP0_TRICX</name>
<feature type="domain" description="Integrase catalytic" evidence="8">
    <location>
        <begin position="181"/>
        <end position="339"/>
    </location>
</feature>
<dbReference type="Gene3D" id="3.30.420.10">
    <property type="entry name" value="Ribonuclease H-like superfamily/Ribonuclease H"/>
    <property type="match status" value="1"/>
</dbReference>
<dbReference type="Pfam" id="PF17917">
    <property type="entry name" value="RT_RNaseH"/>
    <property type="match status" value="1"/>
</dbReference>
<feature type="coiled-coil region" evidence="7">
    <location>
        <begin position="361"/>
        <end position="388"/>
    </location>
</feature>
<dbReference type="AlphaFoldDB" id="A0A8X6UZP0"/>
<dbReference type="GO" id="GO:0004519">
    <property type="term" value="F:endonuclease activity"/>
    <property type="evidence" value="ECO:0007669"/>
    <property type="project" value="UniProtKB-KW"/>
</dbReference>
<dbReference type="SUPFAM" id="SSF56672">
    <property type="entry name" value="DNA/RNA polymerases"/>
    <property type="match status" value="1"/>
</dbReference>
<dbReference type="InterPro" id="IPR041373">
    <property type="entry name" value="RT_RNaseH"/>
</dbReference>
<dbReference type="GO" id="GO:0042575">
    <property type="term" value="C:DNA polymerase complex"/>
    <property type="evidence" value="ECO:0007669"/>
    <property type="project" value="UniProtKB-ARBA"/>
</dbReference>
<protein>
    <recommendedName>
        <fullName evidence="8">Integrase catalytic domain-containing protein</fullName>
    </recommendedName>
</protein>
<comment type="caution">
    <text evidence="9">The sequence shown here is derived from an EMBL/GenBank/DDBJ whole genome shotgun (WGS) entry which is preliminary data.</text>
</comment>
<dbReference type="GO" id="GO:0003964">
    <property type="term" value="F:RNA-directed DNA polymerase activity"/>
    <property type="evidence" value="ECO:0007669"/>
    <property type="project" value="UniProtKB-KW"/>
</dbReference>
<dbReference type="Proteomes" id="UP000887159">
    <property type="component" value="Unassembled WGS sequence"/>
</dbReference>
<evidence type="ECO:0000256" key="4">
    <source>
        <dbReference type="ARBA" id="ARBA00022759"/>
    </source>
</evidence>
<evidence type="ECO:0000256" key="1">
    <source>
        <dbReference type="ARBA" id="ARBA00022679"/>
    </source>
</evidence>
<sequence length="460" mass="53314">MSKKTNTAEEKYDSYELEVLAIINALKKFRVYLLGQHFKIVTDCSAFQKTMQKKKLITCIARWALQLEEFDYEIEHRAGSRLTHVDALSRYPVMMVCNDTLTPKLKKAQEEDDNIQTLKSLLEKQESEEFFERNGILYKYLSGRELIVTLKAKQAELIKLIHENANKKTGKKEGFLNPISKESIPLNTYHVDVIGPLLSTNKSYQHIFTVVDTFTKFTWLYPVKTVSAESALEKLKQQQKTFGNPIRIISDRGSAFTSKLFNDYCDEENIQHPQIATGVPRGNGQIERIHRTLIPVLTKLSLDDSTKWYKYVDRLQRILNSTISRSTKWTPFELLVGIKMRNKEDILIKDLLLEEKAKELLEKREFSRNDAKKNIETLQSENRKTYNRRKKKASLYKEGDLVAIQRTQFGAGLKLRPKFLGPYEVTKVNSKDRYEVEKFGQHDGPNSTTTSADLMKNFYA</sequence>
<dbReference type="GO" id="GO:0015074">
    <property type="term" value="P:DNA integration"/>
    <property type="evidence" value="ECO:0007669"/>
    <property type="project" value="InterPro"/>
</dbReference>
<organism evidence="9 10">
    <name type="scientific">Trichonephila clavipes</name>
    <name type="common">Golden silk orbweaver</name>
    <name type="synonym">Nephila clavipes</name>
    <dbReference type="NCBI Taxonomy" id="2585209"/>
    <lineage>
        <taxon>Eukaryota</taxon>
        <taxon>Metazoa</taxon>
        <taxon>Ecdysozoa</taxon>
        <taxon>Arthropoda</taxon>
        <taxon>Chelicerata</taxon>
        <taxon>Arachnida</taxon>
        <taxon>Araneae</taxon>
        <taxon>Araneomorphae</taxon>
        <taxon>Entelegynae</taxon>
        <taxon>Araneoidea</taxon>
        <taxon>Nephilidae</taxon>
        <taxon>Trichonephila</taxon>
    </lineage>
</organism>
<gene>
    <name evidence="9" type="primary">pol</name>
    <name evidence="9" type="ORF">TNCV_1535441</name>
</gene>
<dbReference type="PROSITE" id="PS50994">
    <property type="entry name" value="INTEGRASE"/>
    <property type="match status" value="1"/>
</dbReference>
<evidence type="ECO:0000256" key="6">
    <source>
        <dbReference type="ARBA" id="ARBA00022918"/>
    </source>
</evidence>
<dbReference type="Pfam" id="PF00665">
    <property type="entry name" value="rve"/>
    <property type="match status" value="1"/>
</dbReference>
<keyword evidence="3" id="KW-0540">Nuclease</keyword>
<dbReference type="InterPro" id="IPR050951">
    <property type="entry name" value="Retrovirus_Pol_polyprotein"/>
</dbReference>